<comment type="subcellular location">
    <subcellularLocation>
        <location evidence="1">Nucleus</location>
    </subcellularLocation>
</comment>
<accession>A0AAV5U3A4</accession>
<feature type="compositionally biased region" description="Basic and acidic residues" evidence="8">
    <location>
        <begin position="70"/>
        <end position="88"/>
    </location>
</feature>
<dbReference type="SUPFAM" id="SSF47370">
    <property type="entry name" value="Bromodomain"/>
    <property type="match status" value="1"/>
</dbReference>
<dbReference type="PANTHER" id="PTHR22881">
    <property type="entry name" value="BROMODOMAIN CONTAINING PROTEIN"/>
    <property type="match status" value="1"/>
</dbReference>
<keyword evidence="7" id="KW-0175">Coiled coil</keyword>
<name>A0AAV5U3A4_9BILA</name>
<evidence type="ECO:0000256" key="8">
    <source>
        <dbReference type="SAM" id="MobiDB-lite"/>
    </source>
</evidence>
<keyword evidence="4" id="KW-0804">Transcription</keyword>
<dbReference type="SMART" id="SM00297">
    <property type="entry name" value="BROMO"/>
    <property type="match status" value="1"/>
</dbReference>
<protein>
    <recommendedName>
        <fullName evidence="9">Bromo domain-containing protein</fullName>
    </recommendedName>
</protein>
<feature type="compositionally biased region" description="Acidic residues" evidence="8">
    <location>
        <begin position="89"/>
        <end position="107"/>
    </location>
</feature>
<evidence type="ECO:0000256" key="4">
    <source>
        <dbReference type="ARBA" id="ARBA00023163"/>
    </source>
</evidence>
<proteinExistence type="predicted"/>
<evidence type="ECO:0000256" key="3">
    <source>
        <dbReference type="ARBA" id="ARBA00023117"/>
    </source>
</evidence>
<reference evidence="10" key="1">
    <citation type="submission" date="2023-10" db="EMBL/GenBank/DDBJ databases">
        <title>Genome assembly of Pristionchus species.</title>
        <authorList>
            <person name="Yoshida K."/>
            <person name="Sommer R.J."/>
        </authorList>
    </citation>
    <scope>NUCLEOTIDE SEQUENCE</scope>
    <source>
        <strain evidence="10">RS0144</strain>
    </source>
</reference>
<feature type="non-terminal residue" evidence="10">
    <location>
        <position position="1"/>
    </location>
</feature>
<keyword evidence="11" id="KW-1185">Reference proteome</keyword>
<dbReference type="GO" id="GO:0006357">
    <property type="term" value="P:regulation of transcription by RNA polymerase II"/>
    <property type="evidence" value="ECO:0007669"/>
    <property type="project" value="TreeGrafter"/>
</dbReference>
<dbReference type="InterPro" id="IPR021900">
    <property type="entry name" value="DUF3512"/>
</dbReference>
<evidence type="ECO:0000256" key="5">
    <source>
        <dbReference type="ARBA" id="ARBA00023242"/>
    </source>
</evidence>
<dbReference type="Gene3D" id="1.20.920.10">
    <property type="entry name" value="Bromodomain-like"/>
    <property type="match status" value="1"/>
</dbReference>
<evidence type="ECO:0000256" key="7">
    <source>
        <dbReference type="SAM" id="Coils"/>
    </source>
</evidence>
<gene>
    <name evidence="10" type="ORF">PENTCL1PPCAC_22879</name>
</gene>
<evidence type="ECO:0000256" key="6">
    <source>
        <dbReference type="PROSITE-ProRule" id="PRU00035"/>
    </source>
</evidence>
<feature type="coiled-coil region" evidence="7">
    <location>
        <begin position="239"/>
        <end position="276"/>
    </location>
</feature>
<dbReference type="InterPro" id="IPR051831">
    <property type="entry name" value="Bromodomain_contain_prot"/>
</dbReference>
<dbReference type="InterPro" id="IPR036427">
    <property type="entry name" value="Bromodomain-like_sf"/>
</dbReference>
<evidence type="ECO:0000313" key="11">
    <source>
        <dbReference type="Proteomes" id="UP001432027"/>
    </source>
</evidence>
<keyword evidence="2" id="KW-0805">Transcription regulation</keyword>
<dbReference type="Pfam" id="PF00439">
    <property type="entry name" value="Bromodomain"/>
    <property type="match status" value="1"/>
</dbReference>
<comment type="caution">
    <text evidence="10">The sequence shown here is derived from an EMBL/GenBank/DDBJ whole genome shotgun (WGS) entry which is preliminary data.</text>
</comment>
<keyword evidence="3 6" id="KW-0103">Bromodomain</keyword>
<feature type="domain" description="Bromo" evidence="9">
    <location>
        <begin position="133"/>
        <end position="203"/>
    </location>
</feature>
<dbReference type="GO" id="GO:0005634">
    <property type="term" value="C:nucleus"/>
    <property type="evidence" value="ECO:0007669"/>
    <property type="project" value="UniProtKB-SubCell"/>
</dbReference>
<keyword evidence="5" id="KW-0539">Nucleus</keyword>
<evidence type="ECO:0000256" key="2">
    <source>
        <dbReference type="ARBA" id="ARBA00023015"/>
    </source>
</evidence>
<feature type="region of interest" description="Disordered" evidence="8">
    <location>
        <begin position="1"/>
        <end position="110"/>
    </location>
</feature>
<dbReference type="PROSITE" id="PS50014">
    <property type="entry name" value="BROMODOMAIN_2"/>
    <property type="match status" value="1"/>
</dbReference>
<dbReference type="Proteomes" id="UP001432027">
    <property type="component" value="Unassembled WGS sequence"/>
</dbReference>
<dbReference type="AlphaFoldDB" id="A0AAV5U3A4"/>
<sequence length="560" mass="62936">SMSTPRRSMVGAPPSSLGNSTRAPSKIVLKVSRKRKEEPVQESESGSNKTESEDEEIESRKKSKKKTKKQEKSASKKGEKDAKRRKEEIDEEAEPSDDDLLEEEDEEPVMKKASLHQYGGAQLVFDHLIRRLMDKDREEYFHFPVTASIAPDYTNIIKNPMDLQTMREKIERNEYTNVGQLREDGKLMASNAMLYNAPHTVYHVAAQKLSQAVDHYTSDLYLRDCSQSLPFSNMVDWSAIGLKSEEEREKEKKKKMEELELTADDILKSVNEKVREKLAHRLPNAPKLAFIDNKDGCTVLNVIGEDNDTNKPKLINLLGRLDEGTGGIFAPSDTKVIARNPISYLSYGVFCSFAPHLDSTWATMKKSESDLLLRTYGERRLASDALSATSFAMNAPPVSSIMTDLLDKMTDGEHSWAEKAFNKSYMEGLGYEPIGDLDGHLGEMESLSNLGIDVSWIGDIRREIGIKTRKELSTQLESTSIALRDMASMQRERLSAQPPISLSRVPPPSQREMELARDTRVQLSEQIGMVEPGEMMNASTAHDAMGMALDMDILSEFFVP</sequence>
<evidence type="ECO:0000313" key="10">
    <source>
        <dbReference type="EMBL" id="GMT00705.1"/>
    </source>
</evidence>
<dbReference type="InterPro" id="IPR001487">
    <property type="entry name" value="Bromodomain"/>
</dbReference>
<evidence type="ECO:0000256" key="1">
    <source>
        <dbReference type="ARBA" id="ARBA00004123"/>
    </source>
</evidence>
<organism evidence="10 11">
    <name type="scientific">Pristionchus entomophagus</name>
    <dbReference type="NCBI Taxonomy" id="358040"/>
    <lineage>
        <taxon>Eukaryota</taxon>
        <taxon>Metazoa</taxon>
        <taxon>Ecdysozoa</taxon>
        <taxon>Nematoda</taxon>
        <taxon>Chromadorea</taxon>
        <taxon>Rhabditida</taxon>
        <taxon>Rhabditina</taxon>
        <taxon>Diplogasteromorpha</taxon>
        <taxon>Diplogasteroidea</taxon>
        <taxon>Neodiplogasteridae</taxon>
        <taxon>Pristionchus</taxon>
    </lineage>
</organism>
<evidence type="ECO:0000259" key="9">
    <source>
        <dbReference type="PROSITE" id="PS50014"/>
    </source>
</evidence>
<dbReference type="Pfam" id="PF12024">
    <property type="entry name" value="DUF3512"/>
    <property type="match status" value="1"/>
</dbReference>
<dbReference type="PRINTS" id="PR00503">
    <property type="entry name" value="BROMODOMAIN"/>
</dbReference>
<dbReference type="EMBL" id="BTSX01000005">
    <property type="protein sequence ID" value="GMT00705.1"/>
    <property type="molecule type" value="Genomic_DNA"/>
</dbReference>
<dbReference type="PANTHER" id="PTHR22881:SF27">
    <property type="entry name" value="BROMODOMAIN CONTAINING 7_9"/>
    <property type="match status" value="1"/>
</dbReference>